<name>A0ACC1SNC5_9HYPO</name>
<organism evidence="1 2">
    <name type="scientific">Fusarium decemcellulare</name>
    <dbReference type="NCBI Taxonomy" id="57161"/>
    <lineage>
        <taxon>Eukaryota</taxon>
        <taxon>Fungi</taxon>
        <taxon>Dikarya</taxon>
        <taxon>Ascomycota</taxon>
        <taxon>Pezizomycotina</taxon>
        <taxon>Sordariomycetes</taxon>
        <taxon>Hypocreomycetidae</taxon>
        <taxon>Hypocreales</taxon>
        <taxon>Nectriaceae</taxon>
        <taxon>Fusarium</taxon>
        <taxon>Fusarium decemcellulare species complex</taxon>
    </lineage>
</organism>
<reference evidence="1" key="1">
    <citation type="submission" date="2022-08" db="EMBL/GenBank/DDBJ databases">
        <title>Genome Sequence of Fusarium decemcellulare.</title>
        <authorList>
            <person name="Buettner E."/>
        </authorList>
    </citation>
    <scope>NUCLEOTIDE SEQUENCE</scope>
    <source>
        <strain evidence="1">Babe19</strain>
    </source>
</reference>
<evidence type="ECO:0000313" key="2">
    <source>
        <dbReference type="Proteomes" id="UP001148629"/>
    </source>
</evidence>
<proteinExistence type="predicted"/>
<evidence type="ECO:0000313" key="1">
    <source>
        <dbReference type="EMBL" id="KAJ3543338.1"/>
    </source>
</evidence>
<gene>
    <name evidence="1" type="ORF">NM208_g3631</name>
</gene>
<dbReference type="EMBL" id="JANRMS010000249">
    <property type="protein sequence ID" value="KAJ3543338.1"/>
    <property type="molecule type" value="Genomic_DNA"/>
</dbReference>
<accession>A0ACC1SNC5</accession>
<dbReference type="Proteomes" id="UP001148629">
    <property type="component" value="Unassembled WGS sequence"/>
</dbReference>
<comment type="caution">
    <text evidence="1">The sequence shown here is derived from an EMBL/GenBank/DDBJ whole genome shotgun (WGS) entry which is preliminary data.</text>
</comment>
<protein>
    <submittedName>
        <fullName evidence="1">Uncharacterized protein</fullName>
    </submittedName>
</protein>
<keyword evidence="2" id="KW-1185">Reference proteome</keyword>
<sequence>MKHRGDKKPYFLLAEPVAVDDQLLNSLLGLAVEDLEDPNWGTKAYARLERVVRLSLERDGSQQIDLAAAHFRRINMVDAPTNIETLLGAVPLESTNSTQPGNQTAADLPVAASPSPQVAPKSGLLSRFNPFKAPAPSLAPSSSPNGEASHKAEQENARANYQREVLTLLDQQEDGQLGIIVSFITCSDLTKNKDSSKGTSVGLEVNTGPVSEPVDVAVGGQYSSTHDVGVHGAYQGEYLIACSYLTLYKKPGSAVIPWLNKVFNWGLSDEETWGIKDKKPKGHIDAPLAGNNEDTEEPAETLSSKEEEDYGFLMICHDSEGGKDGNETDNEGSEKI</sequence>